<dbReference type="InterPro" id="IPR001283">
    <property type="entry name" value="CRISP-related"/>
</dbReference>
<name>A0A177F4H2_9EURO</name>
<dbReference type="PRINTS" id="PR00837">
    <property type="entry name" value="V5TPXLIKE"/>
</dbReference>
<dbReference type="Proteomes" id="UP000077002">
    <property type="component" value="Unassembled WGS sequence"/>
</dbReference>
<dbReference type="EMBL" id="LVKK01000046">
    <property type="protein sequence ID" value="OAG39158.1"/>
    <property type="molecule type" value="Genomic_DNA"/>
</dbReference>
<dbReference type="Pfam" id="PF00188">
    <property type="entry name" value="CAP"/>
    <property type="match status" value="1"/>
</dbReference>
<evidence type="ECO:0000313" key="4">
    <source>
        <dbReference type="Proteomes" id="UP000077002"/>
    </source>
</evidence>
<evidence type="ECO:0000259" key="2">
    <source>
        <dbReference type="SMART" id="SM00198"/>
    </source>
</evidence>
<evidence type="ECO:0000313" key="3">
    <source>
        <dbReference type="EMBL" id="OAG39158.1"/>
    </source>
</evidence>
<proteinExistence type="predicted"/>
<dbReference type="AlphaFoldDB" id="A0A177F4H2"/>
<dbReference type="GeneID" id="34601699"/>
<sequence>MASPFSGHEHEHEHAMVQGPPLEKRAVPPPPTDATFKNTVLARVNAYRALHSAPAVTWDNALAQAAKTAATRCSPVHTENKPNNPYGENIYSFYLTPPSTVPNFTLWLKKGLDWWYGEVRDYYSWATDHSGQYHFTQLVWKATTKIGCSWSANQCATAHGDYYLVCEFQPKGNIAGQFGGNVLDA</sequence>
<feature type="region of interest" description="Disordered" evidence="1">
    <location>
        <begin position="1"/>
        <end position="34"/>
    </location>
</feature>
<dbReference type="InterPro" id="IPR035940">
    <property type="entry name" value="CAP_sf"/>
</dbReference>
<protein>
    <recommendedName>
        <fullName evidence="2">SCP domain-containing protein</fullName>
    </recommendedName>
</protein>
<dbReference type="OrthoDB" id="337038at2759"/>
<dbReference type="Gene3D" id="3.40.33.10">
    <property type="entry name" value="CAP"/>
    <property type="match status" value="1"/>
</dbReference>
<dbReference type="SMART" id="SM00198">
    <property type="entry name" value="SCP"/>
    <property type="match status" value="1"/>
</dbReference>
<dbReference type="InterPro" id="IPR014044">
    <property type="entry name" value="CAP_dom"/>
</dbReference>
<accession>A0A177F4H2</accession>
<keyword evidence="4" id="KW-1185">Reference proteome</keyword>
<feature type="domain" description="SCP" evidence="2">
    <location>
        <begin position="35"/>
        <end position="176"/>
    </location>
</feature>
<dbReference type="RefSeq" id="XP_022511110.1">
    <property type="nucleotide sequence ID" value="XM_022656500.1"/>
</dbReference>
<comment type="caution">
    <text evidence="3">The sequence shown here is derived from an EMBL/GenBank/DDBJ whole genome shotgun (WGS) entry which is preliminary data.</text>
</comment>
<gene>
    <name evidence="3" type="ORF">AYO21_06541</name>
</gene>
<reference evidence="3 4" key="1">
    <citation type="submission" date="2016-03" db="EMBL/GenBank/DDBJ databases">
        <title>Draft genome sequence of the Fonsecaea monophora CBS 269.37.</title>
        <authorList>
            <person name="Bombassaro A."/>
            <person name="Vinicius W.A."/>
            <person name="De Hoog S."/>
            <person name="Sun J."/>
            <person name="Souza E.M."/>
            <person name="Raittz R.T."/>
            <person name="Costa F."/>
            <person name="Leao A.C."/>
            <person name="Tadra-Sfeir M.Z."/>
            <person name="Baura V."/>
            <person name="Balsanelli E."/>
            <person name="Pedrosa F.O."/>
            <person name="Moreno L.F."/>
            <person name="Steffens M.B."/>
            <person name="Xi L."/>
            <person name="Bocca A.L."/>
            <person name="Felipe M.S."/>
            <person name="Teixeira M."/>
            <person name="Telles Filho F.Q."/>
            <person name="Azevedo C.M."/>
            <person name="Gomes R."/>
            <person name="Vicente V.A."/>
        </authorList>
    </citation>
    <scope>NUCLEOTIDE SEQUENCE [LARGE SCALE GENOMIC DNA]</scope>
    <source>
        <strain evidence="3 4">CBS 269.37</strain>
    </source>
</reference>
<organism evidence="3 4">
    <name type="scientific">Fonsecaea monophora</name>
    <dbReference type="NCBI Taxonomy" id="254056"/>
    <lineage>
        <taxon>Eukaryota</taxon>
        <taxon>Fungi</taxon>
        <taxon>Dikarya</taxon>
        <taxon>Ascomycota</taxon>
        <taxon>Pezizomycotina</taxon>
        <taxon>Eurotiomycetes</taxon>
        <taxon>Chaetothyriomycetidae</taxon>
        <taxon>Chaetothyriales</taxon>
        <taxon>Herpotrichiellaceae</taxon>
        <taxon>Fonsecaea</taxon>
    </lineage>
</organism>
<dbReference type="PANTHER" id="PTHR10334">
    <property type="entry name" value="CYSTEINE-RICH SECRETORY PROTEIN-RELATED"/>
    <property type="match status" value="1"/>
</dbReference>
<dbReference type="SUPFAM" id="SSF55797">
    <property type="entry name" value="PR-1-like"/>
    <property type="match status" value="1"/>
</dbReference>
<evidence type="ECO:0000256" key="1">
    <source>
        <dbReference type="SAM" id="MobiDB-lite"/>
    </source>
</evidence>